<keyword evidence="3" id="KW-1185">Reference proteome</keyword>
<accession>A0ABZ0HNQ6</accession>
<sequence length="149" mass="16049">MTPTQGSPAPTDWPKTGEEIGLLGFGPFEREQLVRYAAVSSDDNPLHLDERIAAAAGLEAPPVHGMLMLSCFESALMGWRRDIFVSRLSAKFLRPVLAGQGISISGRVVRSNLAPRPELVLRLAARGPDRELAIMAEATLLHHVSGPSS</sequence>
<dbReference type="InterPro" id="IPR050965">
    <property type="entry name" value="UPF0336/Enoyl-CoA_hydratase"/>
</dbReference>
<evidence type="ECO:0000259" key="1">
    <source>
        <dbReference type="Pfam" id="PF01575"/>
    </source>
</evidence>
<evidence type="ECO:0000313" key="3">
    <source>
        <dbReference type="Proteomes" id="UP001626536"/>
    </source>
</evidence>
<proteinExistence type="predicted"/>
<dbReference type="RefSeq" id="WP_407337703.1">
    <property type="nucleotide sequence ID" value="NZ_CP136862.1"/>
</dbReference>
<reference evidence="2 3" key="1">
    <citation type="submission" date="2023-10" db="EMBL/GenBank/DDBJ databases">
        <title>Novel methanotroph of the genus Methylocapsa from a subarctic wetland.</title>
        <authorList>
            <person name="Belova S.E."/>
            <person name="Oshkin I.Y."/>
            <person name="Miroshnikov K."/>
            <person name="Dedysh S.N."/>
        </authorList>
    </citation>
    <scope>NUCLEOTIDE SEQUENCE [LARGE SCALE GENOMIC DNA]</scope>
    <source>
        <strain evidence="2 3">RX1</strain>
    </source>
</reference>
<gene>
    <name evidence="2" type="ORF">RZS28_10440</name>
</gene>
<dbReference type="PANTHER" id="PTHR43437">
    <property type="entry name" value="HYDROXYACYL-THIOESTER DEHYDRATASE TYPE 2, MITOCHONDRIAL-RELATED"/>
    <property type="match status" value="1"/>
</dbReference>
<name>A0ABZ0HNQ6_9HYPH</name>
<dbReference type="PANTHER" id="PTHR43437:SF3">
    <property type="entry name" value="HYDROXYACYL-THIOESTER DEHYDRATASE TYPE 2, MITOCHONDRIAL"/>
    <property type="match status" value="1"/>
</dbReference>
<protein>
    <submittedName>
        <fullName evidence="2">MaoC/PaaZ C-terminal domain-containing protein</fullName>
    </submittedName>
</protein>
<dbReference type="InterPro" id="IPR029069">
    <property type="entry name" value="HotDog_dom_sf"/>
</dbReference>
<evidence type="ECO:0000313" key="2">
    <source>
        <dbReference type="EMBL" id="WOJ88263.1"/>
    </source>
</evidence>
<feature type="domain" description="MaoC-like" evidence="1">
    <location>
        <begin position="29"/>
        <end position="110"/>
    </location>
</feature>
<dbReference type="InterPro" id="IPR002539">
    <property type="entry name" value="MaoC-like_dom"/>
</dbReference>
<dbReference type="EMBL" id="CP136862">
    <property type="protein sequence ID" value="WOJ88263.1"/>
    <property type="molecule type" value="Genomic_DNA"/>
</dbReference>
<dbReference type="SUPFAM" id="SSF54637">
    <property type="entry name" value="Thioesterase/thiol ester dehydrase-isomerase"/>
    <property type="match status" value="1"/>
</dbReference>
<organism evidence="2 3">
    <name type="scientific">Methylocapsa polymorpha</name>
    <dbReference type="NCBI Taxonomy" id="3080828"/>
    <lineage>
        <taxon>Bacteria</taxon>
        <taxon>Pseudomonadati</taxon>
        <taxon>Pseudomonadota</taxon>
        <taxon>Alphaproteobacteria</taxon>
        <taxon>Hyphomicrobiales</taxon>
        <taxon>Beijerinckiaceae</taxon>
        <taxon>Methylocapsa</taxon>
    </lineage>
</organism>
<dbReference type="Pfam" id="PF01575">
    <property type="entry name" value="MaoC_dehydratas"/>
    <property type="match status" value="1"/>
</dbReference>
<dbReference type="Gene3D" id="3.10.129.10">
    <property type="entry name" value="Hotdog Thioesterase"/>
    <property type="match status" value="1"/>
</dbReference>
<dbReference type="Proteomes" id="UP001626536">
    <property type="component" value="Chromosome"/>
</dbReference>